<dbReference type="GO" id="GO:0043546">
    <property type="term" value="F:molybdopterin cofactor binding"/>
    <property type="evidence" value="ECO:0007669"/>
    <property type="project" value="TreeGrafter"/>
</dbReference>
<sequence length="551" mass="57753">MRAEERFRALADGFLAAAIALSVGQFGSSLSSRLLSPVVAVGELVVDLTPGSVVRTTIDTFGTMQKPLLLAGIVVVSLLLGALLSWRAPSRLPVALAAFGAVGGWAMARSPLTSAATSWSLAVIMVGTGLVVVRRAPASRSDDAVEGDTFEDPRIKYADRRGFLLYSGGLSATAVALVGAGRVISDRSAQEARSRFELPTTTTSPPETTSRPTSSTPPSTSPPAIPPTSDPPTTTTPPTTTAPPPSLPEIDGLDPWITPNADFYRIDTALTVPVVDPVGWSMRIDGLVEQPISLTLDDLLALDVLDATITIACVSNTVGGSLVGNATWTGVLLTDVLDLAQPQEGAEQVMAWSVDGFSAGFPLETATDGRTALVAFGMNGEPLPLDHGFPVRLIVPGLYGYVSAVKWLSHLELTNFDRDGYWIDKGWSKDAPVKIASRIDVPATRRVEAGTVPVAGVAWYPDIGVAAVEVSIDSGPWQPCQLGEAGASQGGKPAKTGESWVQWLYLWEATPGRHRIRVRAAGSDGTLQPGLPVAPAPNGAEGYHEISVTVA</sequence>
<feature type="region of interest" description="Disordered" evidence="1">
    <location>
        <begin position="188"/>
        <end position="253"/>
    </location>
</feature>
<dbReference type="GO" id="GO:0020037">
    <property type="term" value="F:heme binding"/>
    <property type="evidence" value="ECO:0007669"/>
    <property type="project" value="TreeGrafter"/>
</dbReference>
<dbReference type="GO" id="GO:0006790">
    <property type="term" value="P:sulfur compound metabolic process"/>
    <property type="evidence" value="ECO:0007669"/>
    <property type="project" value="TreeGrafter"/>
</dbReference>
<keyword evidence="2" id="KW-0472">Membrane</keyword>
<dbReference type="Pfam" id="PF00174">
    <property type="entry name" value="Oxidored_molyb"/>
    <property type="match status" value="1"/>
</dbReference>
<feature type="transmembrane region" description="Helical" evidence="2">
    <location>
        <begin position="163"/>
        <end position="184"/>
    </location>
</feature>
<feature type="transmembrane region" description="Helical" evidence="2">
    <location>
        <begin position="114"/>
        <end position="133"/>
    </location>
</feature>
<keyword evidence="2" id="KW-0812">Transmembrane</keyword>
<dbReference type="InterPro" id="IPR008335">
    <property type="entry name" value="Mopterin_OxRdtase_euk"/>
</dbReference>
<dbReference type="SUPFAM" id="SSF81296">
    <property type="entry name" value="E set domains"/>
    <property type="match status" value="1"/>
</dbReference>
<feature type="domain" description="Oxidoreductase molybdopterin-binding" evidence="3">
    <location>
        <begin position="270"/>
        <end position="422"/>
    </location>
</feature>
<dbReference type="SUPFAM" id="SSF56524">
    <property type="entry name" value="Oxidoreductase molybdopterin-binding domain"/>
    <property type="match status" value="1"/>
</dbReference>
<evidence type="ECO:0000256" key="1">
    <source>
        <dbReference type="SAM" id="MobiDB-lite"/>
    </source>
</evidence>
<proteinExistence type="predicted"/>
<feature type="compositionally biased region" description="Pro residues" evidence="1">
    <location>
        <begin position="219"/>
        <end position="230"/>
    </location>
</feature>
<dbReference type="Gene3D" id="3.90.420.10">
    <property type="entry name" value="Oxidoreductase, molybdopterin-binding domain"/>
    <property type="match status" value="1"/>
</dbReference>
<keyword evidence="2" id="KW-1133">Transmembrane helix</keyword>
<dbReference type="AlphaFoldDB" id="A0A381UA09"/>
<feature type="transmembrane region" description="Helical" evidence="2">
    <location>
        <begin position="66"/>
        <end position="85"/>
    </location>
</feature>
<dbReference type="GO" id="GO:0008482">
    <property type="term" value="F:sulfite oxidase activity"/>
    <property type="evidence" value="ECO:0007669"/>
    <property type="project" value="TreeGrafter"/>
</dbReference>
<evidence type="ECO:0000313" key="4">
    <source>
        <dbReference type="EMBL" id="SVA25075.1"/>
    </source>
</evidence>
<accession>A0A381UA09</accession>
<dbReference type="InterPro" id="IPR036374">
    <property type="entry name" value="OxRdtase_Mopterin-bd_sf"/>
</dbReference>
<organism evidence="4">
    <name type="scientific">marine metagenome</name>
    <dbReference type="NCBI Taxonomy" id="408172"/>
    <lineage>
        <taxon>unclassified sequences</taxon>
        <taxon>metagenomes</taxon>
        <taxon>ecological metagenomes</taxon>
    </lineage>
</organism>
<evidence type="ECO:0000256" key="2">
    <source>
        <dbReference type="SAM" id="Phobius"/>
    </source>
</evidence>
<dbReference type="PANTHER" id="PTHR19372">
    <property type="entry name" value="SULFITE REDUCTASE"/>
    <property type="match status" value="1"/>
</dbReference>
<evidence type="ECO:0000259" key="3">
    <source>
        <dbReference type="Pfam" id="PF00174"/>
    </source>
</evidence>
<dbReference type="EMBL" id="UINC01006035">
    <property type="protein sequence ID" value="SVA25075.1"/>
    <property type="molecule type" value="Genomic_DNA"/>
</dbReference>
<dbReference type="InterPro" id="IPR000572">
    <property type="entry name" value="OxRdtase_Mopterin-bd_dom"/>
</dbReference>
<dbReference type="PRINTS" id="PR00407">
    <property type="entry name" value="EUMOPTERIN"/>
</dbReference>
<dbReference type="Gene3D" id="2.60.40.650">
    <property type="match status" value="1"/>
</dbReference>
<feature type="compositionally biased region" description="Low complexity" evidence="1">
    <location>
        <begin position="199"/>
        <end position="218"/>
    </location>
</feature>
<dbReference type="PANTHER" id="PTHR19372:SF7">
    <property type="entry name" value="SULFITE OXIDASE, MITOCHONDRIAL"/>
    <property type="match status" value="1"/>
</dbReference>
<dbReference type="InterPro" id="IPR014756">
    <property type="entry name" value="Ig_E-set"/>
</dbReference>
<reference evidence="4" key="1">
    <citation type="submission" date="2018-05" db="EMBL/GenBank/DDBJ databases">
        <authorList>
            <person name="Lanie J.A."/>
            <person name="Ng W.-L."/>
            <person name="Kazmierczak K.M."/>
            <person name="Andrzejewski T.M."/>
            <person name="Davidsen T.M."/>
            <person name="Wayne K.J."/>
            <person name="Tettelin H."/>
            <person name="Glass J.I."/>
            <person name="Rusch D."/>
            <person name="Podicherti R."/>
            <person name="Tsui H.-C.T."/>
            <person name="Winkler M.E."/>
        </authorList>
    </citation>
    <scope>NUCLEOTIDE SEQUENCE</scope>
</reference>
<protein>
    <recommendedName>
        <fullName evidence="3">Oxidoreductase molybdopterin-binding domain-containing protein</fullName>
    </recommendedName>
</protein>
<gene>
    <name evidence="4" type="ORF">METZ01_LOCUS77929</name>
</gene>
<name>A0A381UA09_9ZZZZ</name>